<dbReference type="PROSITE" id="PS50231">
    <property type="entry name" value="RICIN_B_LECTIN"/>
    <property type="match status" value="1"/>
</dbReference>
<dbReference type="Gene3D" id="2.170.130.20">
    <property type="entry name" value="LCCL-like domain"/>
    <property type="match status" value="1"/>
</dbReference>
<feature type="domain" description="LCCL" evidence="3">
    <location>
        <begin position="658"/>
        <end position="732"/>
    </location>
</feature>
<gene>
    <name evidence="5" type="ORF">PCYB_071160</name>
</gene>
<dbReference type="SUPFAM" id="SSF50370">
    <property type="entry name" value="Ricin B-like lectins"/>
    <property type="match status" value="1"/>
</dbReference>
<dbReference type="Gene3D" id="3.90.182.10">
    <property type="entry name" value="Toxin - Anthrax Protective Antigen,domain 1"/>
    <property type="match status" value="1"/>
</dbReference>
<evidence type="ECO:0000256" key="1">
    <source>
        <dbReference type="SAM" id="MobiDB-lite"/>
    </source>
</evidence>
<dbReference type="OMA" id="TCNNIQL"/>
<organism evidence="5 6">
    <name type="scientific">Plasmodium cynomolgi (strain B)</name>
    <dbReference type="NCBI Taxonomy" id="1120755"/>
    <lineage>
        <taxon>Eukaryota</taxon>
        <taxon>Sar</taxon>
        <taxon>Alveolata</taxon>
        <taxon>Apicomplexa</taxon>
        <taxon>Aconoidasida</taxon>
        <taxon>Haemosporida</taxon>
        <taxon>Plasmodiidae</taxon>
        <taxon>Plasmodium</taxon>
        <taxon>Plasmodium (Plasmodium)</taxon>
    </lineage>
</organism>
<dbReference type="GO" id="GO:0016787">
    <property type="term" value="F:hydrolase activity"/>
    <property type="evidence" value="ECO:0007669"/>
    <property type="project" value="InterPro"/>
</dbReference>
<dbReference type="GeneID" id="14691962"/>
<dbReference type="Pfam" id="PF07691">
    <property type="entry name" value="PA14"/>
    <property type="match status" value="1"/>
</dbReference>
<dbReference type="Gene3D" id="2.60.120.560">
    <property type="entry name" value="Exo-inulinase, domain 1"/>
    <property type="match status" value="2"/>
</dbReference>
<dbReference type="VEuPathDB" id="PlasmoDB:PCYB_071160"/>
<dbReference type="InterPro" id="IPR035992">
    <property type="entry name" value="Ricin_B-like_lectins"/>
</dbReference>
<evidence type="ECO:0000259" key="3">
    <source>
        <dbReference type="PROSITE" id="PS50820"/>
    </source>
</evidence>
<name>K6URB3_PLACD</name>
<dbReference type="InterPro" id="IPR029365">
    <property type="entry name" value="TMEM238"/>
</dbReference>
<feature type="compositionally biased region" description="Low complexity" evidence="1">
    <location>
        <begin position="427"/>
        <end position="448"/>
    </location>
</feature>
<dbReference type="SUPFAM" id="SSF49899">
    <property type="entry name" value="Concanavalin A-like lectins/glucanases"/>
    <property type="match status" value="1"/>
</dbReference>
<feature type="region of interest" description="Disordered" evidence="1">
    <location>
        <begin position="427"/>
        <end position="459"/>
    </location>
</feature>
<evidence type="ECO:0000313" key="6">
    <source>
        <dbReference type="Proteomes" id="UP000006319"/>
    </source>
</evidence>
<dbReference type="eggNOG" id="ENOG502SYEP">
    <property type="taxonomic scope" value="Eukaryota"/>
</dbReference>
<evidence type="ECO:0000259" key="4">
    <source>
        <dbReference type="PROSITE" id="PS51820"/>
    </source>
</evidence>
<dbReference type="KEGG" id="pcy:PCYB_071160"/>
<dbReference type="PhylomeDB" id="K6URB3"/>
<dbReference type="InterPro" id="IPR036609">
    <property type="entry name" value="LCCL_sf"/>
</dbReference>
<dbReference type="SUPFAM" id="SSF69848">
    <property type="entry name" value="LCCL domain"/>
    <property type="match status" value="1"/>
</dbReference>
<keyword evidence="2" id="KW-0732">Signal</keyword>
<protein>
    <recommendedName>
        <fullName evidence="7">LCCL domain-containing protein</fullName>
    </recommendedName>
</protein>
<dbReference type="PANTHER" id="PTHR28613">
    <property type="entry name" value="SI:CH211-232M10.4-RELATED"/>
    <property type="match status" value="1"/>
</dbReference>
<proteinExistence type="predicted"/>
<dbReference type="InterPro" id="IPR004043">
    <property type="entry name" value="LCCL"/>
</dbReference>
<sequence>MKASFLLTCALLLPLLCNAALGQLVSDSRIFLKYKDAYCLYAENVIENNKFEVASDDCDKLAHGNESQITWLSSTNGRLRTQNGLCLKTYKNFLTVSTCSPDLNDKSEMWKIDSEKRLRNENNICAQLAGNKLFAFTCNDLSTREFEIKVFSEDELNFMKAKYAHKKLQNVNEESLQNFHSKSEVLIKSYTEAEGKINKFLNTEKEMIKEKEKIANLMSDIKSLINTSSSLANYGTGALMKIYDNIDINKRINLLRVPLESLEVNEEKLNELGFESGQVKIVIQSFLNPPDDGSYTFVAKNVVGNLTVKVDSKEIISNSDMANETTVRSSLVHLARNKLVPIYIEVSSAGVETNPPMPSFSLFWSSKHTPEQVINSLYLYTTIYEKVCYNAFQKKIDCATTFESVPRENKESHFLCPSECSAEGGPFNNASPNNASPNNAYPSSASLNKATPNGTPPNLEASPPPCYALTSRMCASAVEANLLPHERGGIIKVTIKERTNDEGTSEPCALILPTNMEDNTFKGITDIKLVDMDDFFLNYDANRNLYEGYTGVVTDDKHSLLTKTDLSKRYISDIEINCDKNLRDNYEFSSGSFIVKRIQRSDLTKREESIVVDAFAMFEKYTSADSTPIYLPGWTRKTCNNIQLYIKYRQPNDMMNYPSLLLTCDDTFEEIHFTNENLVVARCLPYCLHNEKPVLGSYIYGPQSAICKSAIHSGIITNKGGGLIQIRKLKNITQSFTSTMTITRNGVMATIADHKNEDSYYLTKPNGSTCNFPRTSHNINESLNSDSSEDALFSFIQTKSYLMDVPPVALVHQKHAVLKNQLVNMHNLYNTESYKRGLLGDRNGPAGGSEAVQSDDHVAHLPDVQQNPQLMDSFNTFQQSYDAEKEHLHKLAKKQKGIFSNLIIKNKQINNLNETLSKLRSEQKKYETFIRENQSSVVSLIKQFALITNRKKMVIEKLEKALANVKPITVQTFEEKYNSTNINDNYVIIDGRSINGSSNWAVERFTNGNLFAAITNDRLIKPGEEDLYASYILQRHTKVYKGFISCDVKIPYEGDVGILIKYRDHNNYSNFVINKKEFYFVEMTDGKRSPPISKRQIKSLPFQLGAWATLFIEFGYKNVRAYINGKYVNGFETKNDSYGHVGVGINNCKEKIFFDKIVIGSLDQAKYYKGARKSITIPSTNDINDFQKVEKTNHSNEKTVSEEATNTDRQIGCKPFTERCNLPLDTNWIVPLNTFWRIHKNFALNSIWADPKRGEQTQRAYPDGHDQIGKIETDGCYLHSEQKRKEEGDLLIPSIILLKSHNVCTNMKSFSLETSISLKPLTKSGVIFRVLSSDDFLSVILDTTQMGGKLYLLKISNGIPYQLNAPTHMPIPPEVWHHLTVSYNGERVNVMLNDELVVNSKLNQRSTELGSVGLITLTGESKFKGISFVPQ</sequence>
<reference evidence="5 6" key="1">
    <citation type="journal article" date="2012" name="Nat. Genet.">
        <title>Plasmodium cynomolgi genome sequences provide insight into Plasmodium vivax and the monkey malaria clade.</title>
        <authorList>
            <person name="Tachibana S."/>
            <person name="Sullivan S.A."/>
            <person name="Kawai S."/>
            <person name="Nakamura S."/>
            <person name="Kim H.R."/>
            <person name="Goto N."/>
            <person name="Arisue N."/>
            <person name="Palacpac N.M.Q."/>
            <person name="Honma H."/>
            <person name="Yagi M."/>
            <person name="Tougan T."/>
            <person name="Katakai Y."/>
            <person name="Kaneko O."/>
            <person name="Mita T."/>
            <person name="Kita K."/>
            <person name="Yasutomi Y."/>
            <person name="Sutton P.L."/>
            <person name="Shakhbatyan R."/>
            <person name="Horii T."/>
            <person name="Yasunaga T."/>
            <person name="Barnwell J.W."/>
            <person name="Escalante A.A."/>
            <person name="Carlton J.M."/>
            <person name="Tanabe K."/>
        </authorList>
    </citation>
    <scope>NUCLEOTIDE SEQUENCE [LARGE SCALE GENOMIC DNA]</scope>
    <source>
        <strain evidence="5 6">B</strain>
    </source>
</reference>
<dbReference type="SUPFAM" id="SSF56988">
    <property type="entry name" value="Anthrax protective antigen"/>
    <property type="match status" value="1"/>
</dbReference>
<dbReference type="InterPro" id="IPR037524">
    <property type="entry name" value="PA14/GLEYA"/>
</dbReference>
<feature type="signal peptide" evidence="2">
    <location>
        <begin position="1"/>
        <end position="22"/>
    </location>
</feature>
<dbReference type="PROSITE" id="PS50820">
    <property type="entry name" value="LCCL"/>
    <property type="match status" value="1"/>
</dbReference>
<dbReference type="Pfam" id="PF06439">
    <property type="entry name" value="3keto-disac_hyd"/>
    <property type="match status" value="1"/>
</dbReference>
<evidence type="ECO:0008006" key="7">
    <source>
        <dbReference type="Google" id="ProtNLM"/>
    </source>
</evidence>
<dbReference type="OrthoDB" id="414826at2759"/>
<dbReference type="InterPro" id="IPR013320">
    <property type="entry name" value="ConA-like_dom_sf"/>
</dbReference>
<dbReference type="PROSITE" id="PS51820">
    <property type="entry name" value="PA14"/>
    <property type="match status" value="1"/>
</dbReference>
<dbReference type="RefSeq" id="XP_004221561.1">
    <property type="nucleotide sequence ID" value="XM_004221513.1"/>
</dbReference>
<dbReference type="SMART" id="SM00603">
    <property type="entry name" value="LCCL"/>
    <property type="match status" value="1"/>
</dbReference>
<feature type="domain" description="PA14" evidence="4">
    <location>
        <begin position="233"/>
        <end position="378"/>
    </location>
</feature>
<dbReference type="PANTHER" id="PTHR28613:SF8">
    <property type="entry name" value="LCCL DOMAIN-CONTAINING PROTEIN"/>
    <property type="match status" value="1"/>
</dbReference>
<evidence type="ECO:0000256" key="2">
    <source>
        <dbReference type="SAM" id="SignalP"/>
    </source>
</evidence>
<dbReference type="InterPro" id="IPR011658">
    <property type="entry name" value="PA14_dom"/>
</dbReference>
<keyword evidence="6" id="KW-1185">Reference proteome</keyword>
<dbReference type="Pfam" id="PF03815">
    <property type="entry name" value="LCCL"/>
    <property type="match status" value="1"/>
</dbReference>
<dbReference type="InterPro" id="IPR010496">
    <property type="entry name" value="AL/BT2_dom"/>
</dbReference>
<dbReference type="EMBL" id="DF157099">
    <property type="protein sequence ID" value="GAB65614.1"/>
    <property type="molecule type" value="Genomic_DNA"/>
</dbReference>
<accession>K6URB3</accession>
<feature type="chain" id="PRO_5003897482" description="LCCL domain-containing protein" evidence="2">
    <location>
        <begin position="23"/>
        <end position="1431"/>
    </location>
</feature>
<dbReference type="Proteomes" id="UP000006319">
    <property type="component" value="Chromosome 7"/>
</dbReference>
<evidence type="ECO:0000313" key="5">
    <source>
        <dbReference type="EMBL" id="GAB65614.1"/>
    </source>
</evidence>